<dbReference type="InterPro" id="IPR012677">
    <property type="entry name" value="Nucleotide-bd_a/b_plait_sf"/>
</dbReference>
<dbReference type="GO" id="GO:0003714">
    <property type="term" value="F:transcription corepressor activity"/>
    <property type="evidence" value="ECO:0007669"/>
    <property type="project" value="TreeGrafter"/>
</dbReference>
<dbReference type="InterPro" id="IPR002589">
    <property type="entry name" value="Macro_dom"/>
</dbReference>
<dbReference type="InterPro" id="IPR052056">
    <property type="entry name" value="Mono-ARTD/PARP"/>
</dbReference>
<keyword evidence="8" id="KW-1185">Reference proteome</keyword>
<keyword evidence="3" id="KW-0808">Transferase</keyword>
<dbReference type="GO" id="GO:0010629">
    <property type="term" value="P:negative regulation of gene expression"/>
    <property type="evidence" value="ECO:0007669"/>
    <property type="project" value="TreeGrafter"/>
</dbReference>
<feature type="compositionally biased region" description="Polar residues" evidence="6">
    <location>
        <begin position="102"/>
        <end position="115"/>
    </location>
</feature>
<accession>A0AAJ7SNX0</accession>
<keyword evidence="2" id="KW-0328">Glycosyltransferase</keyword>
<dbReference type="SUPFAM" id="SSF52949">
    <property type="entry name" value="Macro domain-like"/>
    <property type="match status" value="3"/>
</dbReference>
<feature type="compositionally biased region" description="Basic and acidic residues" evidence="6">
    <location>
        <begin position="318"/>
        <end position="342"/>
    </location>
</feature>
<feature type="compositionally biased region" description="Polar residues" evidence="6">
    <location>
        <begin position="73"/>
        <end position="83"/>
    </location>
</feature>
<evidence type="ECO:0000256" key="2">
    <source>
        <dbReference type="ARBA" id="ARBA00022676"/>
    </source>
</evidence>
<evidence type="ECO:0000259" key="7">
    <source>
        <dbReference type="PROSITE" id="PS51154"/>
    </source>
</evidence>
<dbReference type="PANTHER" id="PTHR14453">
    <property type="entry name" value="PARP/ZINC FINGER CCCH TYPE DOMAIN CONTAINING PROTEIN"/>
    <property type="match status" value="1"/>
</dbReference>
<feature type="domain" description="Macro" evidence="7">
    <location>
        <begin position="792"/>
        <end position="982"/>
    </location>
</feature>
<feature type="domain" description="Macro" evidence="7">
    <location>
        <begin position="1246"/>
        <end position="1417"/>
    </location>
</feature>
<dbReference type="Proteomes" id="UP001318040">
    <property type="component" value="Chromosome 4"/>
</dbReference>
<dbReference type="GO" id="GO:0044389">
    <property type="term" value="F:ubiquitin-like protein ligase binding"/>
    <property type="evidence" value="ECO:0007669"/>
    <property type="project" value="TreeGrafter"/>
</dbReference>
<dbReference type="RefSeq" id="XP_032801842.1">
    <property type="nucleotide sequence ID" value="XM_032945951.1"/>
</dbReference>
<keyword evidence="5" id="KW-0539">Nucleus</keyword>
<comment type="subcellular location">
    <subcellularLocation>
        <location evidence="1">Nucleus</location>
    </subcellularLocation>
</comment>
<dbReference type="Pfam" id="PF23222">
    <property type="entry name" value="RRM_PARP14_1"/>
    <property type="match status" value="1"/>
</dbReference>
<dbReference type="PROSITE" id="PS51154">
    <property type="entry name" value="MACRO"/>
    <property type="match status" value="3"/>
</dbReference>
<evidence type="ECO:0000313" key="8">
    <source>
        <dbReference type="Proteomes" id="UP001318040"/>
    </source>
</evidence>
<feature type="region of interest" description="Disordered" evidence="6">
    <location>
        <begin position="984"/>
        <end position="1007"/>
    </location>
</feature>
<dbReference type="KEGG" id="pmrn:116938611"/>
<dbReference type="Gene3D" id="3.40.220.10">
    <property type="entry name" value="Leucine Aminopeptidase, subunit E, domain 1"/>
    <property type="match status" value="3"/>
</dbReference>
<keyword evidence="4" id="KW-0520">NAD</keyword>
<feature type="compositionally biased region" description="Polar residues" evidence="6">
    <location>
        <begin position="49"/>
        <end position="59"/>
    </location>
</feature>
<dbReference type="CDD" id="cd02907">
    <property type="entry name" value="Macro_Af1521_BAL-like"/>
    <property type="match status" value="1"/>
</dbReference>
<dbReference type="GO" id="GO:0005737">
    <property type="term" value="C:cytoplasm"/>
    <property type="evidence" value="ECO:0007669"/>
    <property type="project" value="TreeGrafter"/>
</dbReference>
<dbReference type="SMART" id="SM00506">
    <property type="entry name" value="A1pp"/>
    <property type="match status" value="3"/>
</dbReference>
<dbReference type="PANTHER" id="PTHR14453:SF70">
    <property type="entry name" value="PROTEIN MONO-ADP-RIBOSYLTRANSFERASE PARP9"/>
    <property type="match status" value="1"/>
</dbReference>
<dbReference type="GO" id="GO:0060335">
    <property type="term" value="P:positive regulation of type II interferon-mediated signaling pathway"/>
    <property type="evidence" value="ECO:0007669"/>
    <property type="project" value="TreeGrafter"/>
</dbReference>
<feature type="region of interest" description="Disordered" evidence="6">
    <location>
        <begin position="1"/>
        <end position="117"/>
    </location>
</feature>
<organism evidence="8 9">
    <name type="scientific">Petromyzon marinus</name>
    <name type="common">Sea lamprey</name>
    <dbReference type="NCBI Taxonomy" id="7757"/>
    <lineage>
        <taxon>Eukaryota</taxon>
        <taxon>Metazoa</taxon>
        <taxon>Chordata</taxon>
        <taxon>Craniata</taxon>
        <taxon>Vertebrata</taxon>
        <taxon>Cyclostomata</taxon>
        <taxon>Hyperoartia</taxon>
        <taxon>Petromyzontiformes</taxon>
        <taxon>Petromyzontidae</taxon>
        <taxon>Petromyzon</taxon>
    </lineage>
</organism>
<dbReference type="InterPro" id="IPR057051">
    <property type="entry name" value="PARP14_RPM_1"/>
</dbReference>
<feature type="domain" description="Macro" evidence="7">
    <location>
        <begin position="1041"/>
        <end position="1225"/>
    </location>
</feature>
<sequence length="1418" mass="157345">MEKYKEGSEESELVTTADGSEESELVITVDGSEESKLVTTVDGSEESKLVTTADGSNESKLAKTGDGSEESKLVTTADGSNESKLAKTGDGSIESKLAKTGDGSNESKLVTTADGSNGCELVTTADGSNGSKLVTTADGSNESKLVTTGYSSNELKVAKAGERSKVSVFSEEPRQDSNRQEIISKIKRGQTAVASNVGGTDDSTSSHVQLMEEETAVLVENLPRDLDKVLKGKLQKYFQSKRSGGGECQLISHRDSKRKAIVKFTSKQVRNSVLAKGEHVIEVSSDEKAEVHVTAFTASPATPAEPGASIDLQTSANDKSEESEKAKETPLDKSTDTPEKLKPLKETLNSYLLKFITSNEEHRSELERALEKSRCKFKALDVNTISLLPLNESITDHNEWQGSVTKMFTQFIEGYAHETITCTEKEWQEVERNNEQKKDVEVLYKNGIQLTGKSDEVKKIKQKIEDIMSEFNKGSLFTNIEPHYFELLQDKLCMSFPGVQFDMDSKASTLYLKGNARKVEDAKKYIDSSIENSDKKKCSFGSYLNDFIRKTDLNALVQMHFSDNNIKALCGFDENGIYIYSLEGYSEQAHDILNRILKDLLFLVTKKYVAVMKSEQWNVFFKKLEHTFSSGNINCIFTPSKHNDGTCRAIYIAGIAEAVEKADKDLTSYFKDNTAEEIIPLQNEALCSCIIEYMKIIKHPAFKSVSVERHDSLMDIIIMGHSEEVEKHKQSINNVVSKVNKELRKNERGVPDAKSISMFLEKYRGRNSRCSSQNQEQFASVAGASERPVATQQRPPVRLPGNRFLFVHEDDILNLNVDVIVNAANANLNHLGGLAKVLSDAGGTVIQQESDSYVRKHGKVPTGELAITGPGHLPCKKVFHAVGPAWGDYRHNTSVGIFLLRKVITNALKKADEEGFKSIAIPAISAGIFSFPLDICSKEIWHAIFEYCKMTHDCPKTLTDIHIVDINDEFIYKLRKTIELTMNRKDRSEEQSSKTHKMQDEEEDEGPNKKIKFACYETEDRVTAWENRKTKETFSAEMNDIQRNSITTKEGRTIQVVFGNIEDQTTEVIVNSTFIEMKLDIGGATSAALLRKAGPALQDELNRKNTYRIGHGDIISTDTSKFRLSCKKVYHIAVQPVKIKGSVDKMTLDCLKKAHKEKVTSISFPALGTGNLNCPPQQVARAMLSAAIQFNKEHKDEILQLIQFVILRSKPDIFKAFENEISSSISDSEARAPNLKQEERFQTGAEHNKKLFKIQGITVELCSGDITQEKTDAIVNSTDTSMSVTSGISSAILKAAGHTIRDEFSKEHPKLGDIVVTTAGQLECKYILHIAGLQGNIEQTCSRILHECQKKNIKSVSFPAFGTGNANLSPRNVASGMLNAIHAFAKENKPTIVTNIRIVFVENSLLNVFQDVFHGRIH</sequence>
<name>A0AAJ7SNX0_PETMA</name>
<evidence type="ECO:0000256" key="6">
    <source>
        <dbReference type="SAM" id="MobiDB-lite"/>
    </source>
</evidence>
<dbReference type="Pfam" id="PF01661">
    <property type="entry name" value="Macro"/>
    <property type="match status" value="3"/>
</dbReference>
<feature type="compositionally biased region" description="Basic and acidic residues" evidence="6">
    <location>
        <begin position="984"/>
        <end position="999"/>
    </location>
</feature>
<proteinExistence type="predicted"/>
<dbReference type="GO" id="GO:0003950">
    <property type="term" value="F:NAD+ poly-ADP-ribosyltransferase activity"/>
    <property type="evidence" value="ECO:0007669"/>
    <property type="project" value="TreeGrafter"/>
</dbReference>
<dbReference type="GO" id="GO:0005634">
    <property type="term" value="C:nucleus"/>
    <property type="evidence" value="ECO:0007669"/>
    <property type="project" value="UniProtKB-SubCell"/>
</dbReference>
<evidence type="ECO:0000256" key="1">
    <source>
        <dbReference type="ARBA" id="ARBA00004123"/>
    </source>
</evidence>
<evidence type="ECO:0000256" key="5">
    <source>
        <dbReference type="ARBA" id="ARBA00023242"/>
    </source>
</evidence>
<protein>
    <submittedName>
        <fullName evidence="9 10">Protein mono-ADP-ribosyltransferase PARP14-like isoform X1</fullName>
    </submittedName>
</protein>
<dbReference type="Gene3D" id="3.30.70.330">
    <property type="match status" value="1"/>
</dbReference>
<dbReference type="GO" id="GO:0070212">
    <property type="term" value="P:protein poly-ADP-ribosylation"/>
    <property type="evidence" value="ECO:0007669"/>
    <property type="project" value="TreeGrafter"/>
</dbReference>
<dbReference type="InterPro" id="IPR043472">
    <property type="entry name" value="Macro_dom-like"/>
</dbReference>
<feature type="region of interest" description="Disordered" evidence="6">
    <location>
        <begin position="297"/>
        <end position="342"/>
    </location>
</feature>
<gene>
    <name evidence="9 10" type="primary">LOC116938611</name>
</gene>
<evidence type="ECO:0000313" key="9">
    <source>
        <dbReference type="RefSeq" id="XP_032801842.1"/>
    </source>
</evidence>
<dbReference type="RefSeq" id="XP_032801844.1">
    <property type="nucleotide sequence ID" value="XM_032945953.1"/>
</dbReference>
<evidence type="ECO:0000256" key="3">
    <source>
        <dbReference type="ARBA" id="ARBA00022679"/>
    </source>
</evidence>
<dbReference type="GO" id="GO:1990404">
    <property type="term" value="F:NAD+-protein mono-ADP-ribosyltransferase activity"/>
    <property type="evidence" value="ECO:0007669"/>
    <property type="project" value="TreeGrafter"/>
</dbReference>
<reference evidence="9 10" key="1">
    <citation type="submission" date="2025-04" db="UniProtKB">
        <authorList>
            <consortium name="RefSeq"/>
        </authorList>
    </citation>
    <scope>IDENTIFICATION</scope>
    <source>
        <tissue evidence="9 10">Sperm</tissue>
    </source>
</reference>
<evidence type="ECO:0000313" key="10">
    <source>
        <dbReference type="RefSeq" id="XP_032801844.1"/>
    </source>
</evidence>
<evidence type="ECO:0000256" key="4">
    <source>
        <dbReference type="ARBA" id="ARBA00023027"/>
    </source>
</evidence>